<dbReference type="InterPro" id="IPR008007">
    <property type="entry name" value="Peptidase_M42"/>
</dbReference>
<gene>
    <name evidence="7" type="ORF">H8S22_17545</name>
</gene>
<keyword evidence="3" id="KW-0645">Protease</keyword>
<reference evidence="7 8" key="1">
    <citation type="submission" date="2020-08" db="EMBL/GenBank/DDBJ databases">
        <title>Genome public.</title>
        <authorList>
            <person name="Liu C."/>
            <person name="Sun Q."/>
        </authorList>
    </citation>
    <scope>NUCLEOTIDE SEQUENCE [LARGE SCALE GENOMIC DNA]</scope>
    <source>
        <strain evidence="7 8">NSJ-7</strain>
    </source>
</reference>
<keyword evidence="8" id="KW-1185">Reference proteome</keyword>
<dbReference type="EMBL" id="JACOOS010000041">
    <property type="protein sequence ID" value="MBC5679276.1"/>
    <property type="molecule type" value="Genomic_DNA"/>
</dbReference>
<comment type="similarity">
    <text evidence="1 6">Belongs to the peptidase M42 family.</text>
</comment>
<sequence length="364" mass="40024">MDIYEEIKKLTEISAMSGREDRMISYIISRLKESADDLHVDKMGNVTATYLGRGENPPSIAYFAHMDEVGLIVKKIEDTGFLRLERVGGIPEKVLPSEFLDVHTLDGTTSVRGVVGNTSHHLTSAEKKFSVTAINEIYVDIGCRSKEEVLSLGVDIGSSVTYVPNFMKMGNCIVSKSLDDRMGIYTLLALAEHLETAEHEATVYLIFTVQEEFNVRSSTPTFKRLEPDAAICVDISPACDTPELEGKYDMALGKGVAIMYMNFHGRGTLGGLLPNPKLNQFLEEIAKDELMNCQKEVVIGVITDDAFTQLAGTEGIPMAHLSIPLRYTHSPAEAACVKDIEDCAELMCLSACKFGRHVDLSRGC</sequence>
<dbReference type="SUPFAM" id="SSF53187">
    <property type="entry name" value="Zn-dependent exopeptidases"/>
    <property type="match status" value="1"/>
</dbReference>
<dbReference type="InterPro" id="IPR023367">
    <property type="entry name" value="Peptidase_M42_dom2"/>
</dbReference>
<evidence type="ECO:0000313" key="7">
    <source>
        <dbReference type="EMBL" id="MBC5679276.1"/>
    </source>
</evidence>
<dbReference type="PANTHER" id="PTHR32481">
    <property type="entry name" value="AMINOPEPTIDASE"/>
    <property type="match status" value="1"/>
</dbReference>
<dbReference type="PANTHER" id="PTHR32481:SF12">
    <property type="entry name" value="AMINOPEPTIDASE SGCX-RELATED"/>
    <property type="match status" value="1"/>
</dbReference>
<proteinExistence type="inferred from homology"/>
<evidence type="ECO:0000313" key="8">
    <source>
        <dbReference type="Proteomes" id="UP000635828"/>
    </source>
</evidence>
<dbReference type="Gene3D" id="3.40.630.10">
    <property type="entry name" value="Zn peptidases"/>
    <property type="match status" value="1"/>
</dbReference>
<evidence type="ECO:0000256" key="4">
    <source>
        <dbReference type="ARBA" id="ARBA00022723"/>
    </source>
</evidence>
<protein>
    <submittedName>
        <fullName evidence="7">M42 family peptidase</fullName>
    </submittedName>
</protein>
<evidence type="ECO:0000256" key="3">
    <source>
        <dbReference type="ARBA" id="ARBA00022670"/>
    </source>
</evidence>
<dbReference type="InterPro" id="IPR051464">
    <property type="entry name" value="Peptidase_M42_aminopept"/>
</dbReference>
<evidence type="ECO:0000256" key="1">
    <source>
        <dbReference type="ARBA" id="ARBA00006272"/>
    </source>
</evidence>
<accession>A0ABR7FXR2</accession>
<dbReference type="RefSeq" id="WP_024729437.1">
    <property type="nucleotide sequence ID" value="NZ_JACOOS010000041.1"/>
</dbReference>
<keyword evidence="4" id="KW-0479">Metal-binding</keyword>
<keyword evidence="2" id="KW-0031">Aminopeptidase</keyword>
<dbReference type="Pfam" id="PF05343">
    <property type="entry name" value="Peptidase_M42"/>
    <property type="match status" value="1"/>
</dbReference>
<evidence type="ECO:0000256" key="5">
    <source>
        <dbReference type="ARBA" id="ARBA00022801"/>
    </source>
</evidence>
<dbReference type="SUPFAM" id="SSF101821">
    <property type="entry name" value="Aminopeptidase/glucanase lid domain"/>
    <property type="match status" value="1"/>
</dbReference>
<keyword evidence="5" id="KW-0378">Hydrolase</keyword>
<name>A0ABR7FXR2_9FIRM</name>
<comment type="caution">
    <text evidence="7">The sequence shown here is derived from an EMBL/GenBank/DDBJ whole genome shotgun (WGS) entry which is preliminary data.</text>
</comment>
<dbReference type="Proteomes" id="UP000635828">
    <property type="component" value="Unassembled WGS sequence"/>
</dbReference>
<organism evidence="7 8">
    <name type="scientific">Anaerostipes hominis</name>
    <name type="common">ex Liu et al. 2021</name>
    <dbReference type="NCBI Taxonomy" id="2763018"/>
    <lineage>
        <taxon>Bacteria</taxon>
        <taxon>Bacillati</taxon>
        <taxon>Bacillota</taxon>
        <taxon>Clostridia</taxon>
        <taxon>Lachnospirales</taxon>
        <taxon>Lachnospiraceae</taxon>
        <taxon>Anaerostipes</taxon>
    </lineage>
</organism>
<dbReference type="Gene3D" id="2.40.30.40">
    <property type="entry name" value="Peptidase M42, domain 2"/>
    <property type="match status" value="1"/>
</dbReference>
<evidence type="ECO:0000256" key="6">
    <source>
        <dbReference type="PIRNR" id="PIRNR001123"/>
    </source>
</evidence>
<dbReference type="PIRSF" id="PIRSF001123">
    <property type="entry name" value="PepA_GA"/>
    <property type="match status" value="1"/>
</dbReference>
<evidence type="ECO:0000256" key="2">
    <source>
        <dbReference type="ARBA" id="ARBA00022438"/>
    </source>
</evidence>